<comment type="caution">
    <text evidence="2">The sequence shown here is derived from an EMBL/GenBank/DDBJ whole genome shotgun (WGS) entry which is preliminary data.</text>
</comment>
<dbReference type="EMBL" id="JAUSUA010000007">
    <property type="protein sequence ID" value="MDQ0208931.1"/>
    <property type="molecule type" value="Genomic_DNA"/>
</dbReference>
<dbReference type="RefSeq" id="WP_306985383.1">
    <property type="nucleotide sequence ID" value="NZ_JAUSUA010000007.1"/>
</dbReference>
<feature type="compositionally biased region" description="Acidic residues" evidence="1">
    <location>
        <begin position="125"/>
        <end position="134"/>
    </location>
</feature>
<proteinExistence type="predicted"/>
<keyword evidence="3" id="KW-1185">Reference proteome</keyword>
<feature type="compositionally biased region" description="Acidic residues" evidence="1">
    <location>
        <begin position="36"/>
        <end position="50"/>
    </location>
</feature>
<feature type="region of interest" description="Disordered" evidence="1">
    <location>
        <begin position="30"/>
        <end position="50"/>
    </location>
</feature>
<feature type="compositionally biased region" description="Low complexity" evidence="1">
    <location>
        <begin position="135"/>
        <end position="151"/>
    </location>
</feature>
<dbReference type="Proteomes" id="UP001225034">
    <property type="component" value="Unassembled WGS sequence"/>
</dbReference>
<evidence type="ECO:0000313" key="3">
    <source>
        <dbReference type="Proteomes" id="UP001225034"/>
    </source>
</evidence>
<accession>A0ABT9YMG2</accession>
<evidence type="ECO:0000256" key="1">
    <source>
        <dbReference type="SAM" id="MobiDB-lite"/>
    </source>
</evidence>
<feature type="compositionally biased region" description="Acidic residues" evidence="1">
    <location>
        <begin position="152"/>
        <end position="183"/>
    </location>
</feature>
<name>A0ABT9YMG2_9BACI</name>
<organism evidence="2 3">
    <name type="scientific">Alkalicoccobacillus murimartini</name>
    <dbReference type="NCBI Taxonomy" id="171685"/>
    <lineage>
        <taxon>Bacteria</taxon>
        <taxon>Bacillati</taxon>
        <taxon>Bacillota</taxon>
        <taxon>Bacilli</taxon>
        <taxon>Bacillales</taxon>
        <taxon>Bacillaceae</taxon>
        <taxon>Alkalicoccobacillus</taxon>
    </lineage>
</organism>
<feature type="region of interest" description="Disordered" evidence="1">
    <location>
        <begin position="111"/>
        <end position="185"/>
    </location>
</feature>
<reference evidence="2 3" key="1">
    <citation type="submission" date="2023-07" db="EMBL/GenBank/DDBJ databases">
        <title>Genomic Encyclopedia of Type Strains, Phase IV (KMG-IV): sequencing the most valuable type-strain genomes for metagenomic binning, comparative biology and taxonomic classification.</title>
        <authorList>
            <person name="Goeker M."/>
        </authorList>
    </citation>
    <scope>NUCLEOTIDE SEQUENCE [LARGE SCALE GENOMIC DNA]</scope>
    <source>
        <strain evidence="2 3">DSM 19154</strain>
    </source>
</reference>
<gene>
    <name evidence="2" type="ORF">J2S05_003755</name>
</gene>
<sequence length="286" mass="31961">MYDSGLSKLSFSLLISCTVLLTACSGSISSLTQGDGNEEESTEITNEGLDESTFDYEALYEEDFEVNNNFKYKTYPFLDIDKIDLDKVNDDLLAFIIADLGLESAEITHEKEDKSVATNGTTVKEDEEAEEITNDESGNSESADSESSQLEEAQDEVEVSEEESKEEESGEENGEILDGDSAEDGGWIEGKGYTWESYLGQPVSNIVIDPETRIGVPHLYNPASDDFRYYPLLGGNSECHAEYCIIPNTLPSTAFFGEDGYIYDTEYAGTWEYFDGEWIWYGWNHL</sequence>
<evidence type="ECO:0000313" key="2">
    <source>
        <dbReference type="EMBL" id="MDQ0208931.1"/>
    </source>
</evidence>
<protein>
    <submittedName>
        <fullName evidence="2">Uncharacterized protein</fullName>
    </submittedName>
</protein>